<accession>A0A1L8D1N4</accession>
<proteinExistence type="inferred from homology"/>
<dbReference type="FunFam" id="3.20.20.70:FF:000044">
    <property type="entry name" value="Deoxyribose-phosphate aldolase"/>
    <property type="match status" value="1"/>
</dbReference>
<dbReference type="UniPathway" id="UPA00002">
    <property type="reaction ID" value="UER00468"/>
</dbReference>
<dbReference type="STRING" id="661089.ciss_10230"/>
<comment type="pathway">
    <text evidence="7">Carbohydrate degradation; 2-deoxy-D-ribose 1-phosphate degradation; D-glyceraldehyde 3-phosphate and acetaldehyde from 2-deoxy-alpha-D-ribose 1-phosphate: step 2/2.</text>
</comment>
<dbReference type="HAMAP" id="MF_00114">
    <property type="entry name" value="DeoC_type1"/>
    <property type="match status" value="1"/>
</dbReference>
<dbReference type="PANTHER" id="PTHR10889">
    <property type="entry name" value="DEOXYRIBOSE-PHOSPHATE ALDOLASE"/>
    <property type="match status" value="1"/>
</dbReference>
<keyword evidence="9" id="KW-1185">Reference proteome</keyword>
<dbReference type="OrthoDB" id="9778711at2"/>
<feature type="active site" description="Proton donor/acceptor" evidence="7">
    <location>
        <position position="188"/>
    </location>
</feature>
<feature type="active site" description="Proton donor/acceptor" evidence="7">
    <location>
        <position position="93"/>
    </location>
</feature>
<evidence type="ECO:0000256" key="7">
    <source>
        <dbReference type="HAMAP-Rule" id="MF_00114"/>
    </source>
</evidence>
<keyword evidence="4 7" id="KW-0704">Schiff base</keyword>
<dbReference type="SUPFAM" id="SSF51569">
    <property type="entry name" value="Aldolase"/>
    <property type="match status" value="1"/>
</dbReference>
<comment type="caution">
    <text evidence="8">The sequence shown here is derived from an EMBL/GenBank/DDBJ whole genome shotgun (WGS) entry which is preliminary data.</text>
</comment>
<dbReference type="NCBIfam" id="TIGR00126">
    <property type="entry name" value="deoC"/>
    <property type="match status" value="1"/>
</dbReference>
<dbReference type="PIRSF" id="PIRSF001357">
    <property type="entry name" value="DeoC"/>
    <property type="match status" value="1"/>
</dbReference>
<comment type="subcellular location">
    <subcellularLocation>
        <location evidence="7">Cytoplasm</location>
    </subcellularLocation>
</comment>
<dbReference type="GO" id="GO:0004139">
    <property type="term" value="F:deoxyribose-phosphate aldolase activity"/>
    <property type="evidence" value="ECO:0007669"/>
    <property type="project" value="UniProtKB-UniRule"/>
</dbReference>
<dbReference type="InterPro" id="IPR011343">
    <property type="entry name" value="DeoC"/>
</dbReference>
<dbReference type="GO" id="GO:0006018">
    <property type="term" value="P:2-deoxyribose 1-phosphate catabolic process"/>
    <property type="evidence" value="ECO:0007669"/>
    <property type="project" value="UniProtKB-UniRule"/>
</dbReference>
<dbReference type="Gene3D" id="3.20.20.70">
    <property type="entry name" value="Aldolase class I"/>
    <property type="match status" value="1"/>
</dbReference>
<dbReference type="RefSeq" id="WP_075865257.1">
    <property type="nucleotide sequence ID" value="NZ_BDJL01000030.1"/>
</dbReference>
<dbReference type="Proteomes" id="UP000187338">
    <property type="component" value="Unassembled WGS sequence"/>
</dbReference>
<comment type="function">
    <text evidence="6 7">Catalyzes a reversible aldol reaction between acetaldehyde and D-glyceraldehyde 3-phosphate to generate 2-deoxy-D-ribose 5-phosphate.</text>
</comment>
<dbReference type="GO" id="GO:0009264">
    <property type="term" value="P:deoxyribonucleotide catabolic process"/>
    <property type="evidence" value="ECO:0007669"/>
    <property type="project" value="UniProtKB-UniRule"/>
</dbReference>
<dbReference type="EC" id="4.1.2.4" evidence="7"/>
<dbReference type="GO" id="GO:0016052">
    <property type="term" value="P:carbohydrate catabolic process"/>
    <property type="evidence" value="ECO:0007669"/>
    <property type="project" value="TreeGrafter"/>
</dbReference>
<dbReference type="InterPro" id="IPR002915">
    <property type="entry name" value="DeoC/FbaB/LacD_aldolase"/>
</dbReference>
<name>A0A1L8D1N4_9THEO</name>
<dbReference type="PANTHER" id="PTHR10889:SF1">
    <property type="entry name" value="DEOXYRIBOSE-PHOSPHATE ALDOLASE"/>
    <property type="match status" value="1"/>
</dbReference>
<reference evidence="9" key="1">
    <citation type="submission" date="2016-12" db="EMBL/GenBank/DDBJ databases">
        <title>Draft Genome Sequences od Carboxydothermus pertinax and islandicus, Hydrogenogenic Carboxydotrophic Bacteria.</title>
        <authorList>
            <person name="Fukuyama Y."/>
            <person name="Ohmae K."/>
            <person name="Yoneda Y."/>
            <person name="Yoshida T."/>
            <person name="Sako Y."/>
        </authorList>
    </citation>
    <scope>NUCLEOTIDE SEQUENCE [LARGE SCALE GENOMIC DNA]</scope>
    <source>
        <strain evidence="9">SET</strain>
    </source>
</reference>
<evidence type="ECO:0000256" key="6">
    <source>
        <dbReference type="ARBA" id="ARBA00056337"/>
    </source>
</evidence>
<evidence type="ECO:0000256" key="1">
    <source>
        <dbReference type="ARBA" id="ARBA00010936"/>
    </source>
</evidence>
<protein>
    <recommendedName>
        <fullName evidence="7">Deoxyribose-phosphate aldolase</fullName>
        <shortName evidence="7">DERA</shortName>
        <ecNumber evidence="7">4.1.2.4</ecNumber>
    </recommendedName>
    <alternativeName>
        <fullName evidence="7">2-deoxy-D-ribose 5-phosphate aldolase</fullName>
    </alternativeName>
    <alternativeName>
        <fullName evidence="7">Phosphodeoxyriboaldolase</fullName>
        <shortName evidence="7">Deoxyriboaldolase</shortName>
    </alternativeName>
</protein>
<dbReference type="InterPro" id="IPR028581">
    <property type="entry name" value="DeoC_typeI"/>
</dbReference>
<evidence type="ECO:0000256" key="2">
    <source>
        <dbReference type="ARBA" id="ARBA00022490"/>
    </source>
</evidence>
<sequence length="228" mass="24334">MVNPTDIAQRIDHTLLKATATYTDIEKLCQEAKQFNFKSVCVNPVFVPFAFQILKDTEIKVCTVIGFPLGATSTAVKAFETSWAVDNGATEIDMVINIGALKAGRYDEVLTDIKEVVSAAKGKNPNVVVKVIIETCYLTDEEKIKACELAVEAGADFVKTSTGFGTGGATVEDVRLMKRTVGEKAEVKASGGIRSLADAIKMIEAGATRLGTSSGVLIMQGLISGEDY</sequence>
<dbReference type="SMART" id="SM01133">
    <property type="entry name" value="DeoC"/>
    <property type="match status" value="1"/>
</dbReference>
<evidence type="ECO:0000313" key="8">
    <source>
        <dbReference type="EMBL" id="GAV25090.1"/>
    </source>
</evidence>
<evidence type="ECO:0000256" key="5">
    <source>
        <dbReference type="ARBA" id="ARBA00048791"/>
    </source>
</evidence>
<dbReference type="CDD" id="cd00959">
    <property type="entry name" value="DeoC"/>
    <property type="match status" value="1"/>
</dbReference>
<gene>
    <name evidence="7" type="primary">deoC</name>
    <name evidence="8" type="ORF">ciss_10230</name>
</gene>
<comment type="similarity">
    <text evidence="1 7">Belongs to the DeoC/FbaB aldolase family. DeoC type 1 subfamily.</text>
</comment>
<organism evidence="8 9">
    <name type="scientific">Carboxydothermus islandicus</name>
    <dbReference type="NCBI Taxonomy" id="661089"/>
    <lineage>
        <taxon>Bacteria</taxon>
        <taxon>Bacillati</taxon>
        <taxon>Bacillota</taxon>
        <taxon>Clostridia</taxon>
        <taxon>Thermoanaerobacterales</taxon>
        <taxon>Thermoanaerobacteraceae</taxon>
        <taxon>Carboxydothermus</taxon>
    </lineage>
</organism>
<dbReference type="Pfam" id="PF01791">
    <property type="entry name" value="DeoC"/>
    <property type="match status" value="1"/>
</dbReference>
<comment type="catalytic activity">
    <reaction evidence="5 7">
        <text>2-deoxy-D-ribose 5-phosphate = D-glyceraldehyde 3-phosphate + acetaldehyde</text>
        <dbReference type="Rhea" id="RHEA:12821"/>
        <dbReference type="ChEBI" id="CHEBI:15343"/>
        <dbReference type="ChEBI" id="CHEBI:59776"/>
        <dbReference type="ChEBI" id="CHEBI:62877"/>
        <dbReference type="EC" id="4.1.2.4"/>
    </reaction>
</comment>
<keyword evidence="3 7" id="KW-0456">Lyase</keyword>
<evidence type="ECO:0000256" key="3">
    <source>
        <dbReference type="ARBA" id="ARBA00023239"/>
    </source>
</evidence>
<evidence type="ECO:0000313" key="9">
    <source>
        <dbReference type="Proteomes" id="UP000187338"/>
    </source>
</evidence>
<dbReference type="InterPro" id="IPR013785">
    <property type="entry name" value="Aldolase_TIM"/>
</dbReference>
<dbReference type="GO" id="GO:0005737">
    <property type="term" value="C:cytoplasm"/>
    <property type="evidence" value="ECO:0007669"/>
    <property type="project" value="UniProtKB-SubCell"/>
</dbReference>
<keyword evidence="2 7" id="KW-0963">Cytoplasm</keyword>
<feature type="active site" description="Schiff-base intermediate with acetaldehyde" evidence="7">
    <location>
        <position position="159"/>
    </location>
</feature>
<dbReference type="EMBL" id="BDJL01000030">
    <property type="protein sequence ID" value="GAV25090.1"/>
    <property type="molecule type" value="Genomic_DNA"/>
</dbReference>
<evidence type="ECO:0000256" key="4">
    <source>
        <dbReference type="ARBA" id="ARBA00023270"/>
    </source>
</evidence>
<dbReference type="AlphaFoldDB" id="A0A1L8D1N4"/>